<gene>
    <name evidence="2" type="ORF">WISP_139257</name>
</gene>
<evidence type="ECO:0000256" key="1">
    <source>
        <dbReference type="SAM" id="MobiDB-lite"/>
    </source>
</evidence>
<name>A0ABQ9CMI1_9PASS</name>
<feature type="compositionally biased region" description="Pro residues" evidence="1">
    <location>
        <begin position="1"/>
        <end position="12"/>
    </location>
</feature>
<reference evidence="2" key="1">
    <citation type="submission" date="2019-10" db="EMBL/GenBank/DDBJ databases">
        <authorList>
            <person name="Soares A.E.R."/>
            <person name="Aleixo A."/>
            <person name="Schneider P."/>
            <person name="Miyaki C.Y."/>
            <person name="Schneider M.P."/>
            <person name="Mello C."/>
            <person name="Vasconcelos A.T.R."/>
        </authorList>
    </citation>
    <scope>NUCLEOTIDE SEQUENCE</scope>
    <source>
        <tissue evidence="2">Muscle</tissue>
    </source>
</reference>
<dbReference type="EMBL" id="WHWB01034705">
    <property type="protein sequence ID" value="KAJ7405481.1"/>
    <property type="molecule type" value="Genomic_DNA"/>
</dbReference>
<comment type="caution">
    <text evidence="2">The sequence shown here is derived from an EMBL/GenBank/DDBJ whole genome shotgun (WGS) entry which is preliminary data.</text>
</comment>
<proteinExistence type="predicted"/>
<feature type="region of interest" description="Disordered" evidence="1">
    <location>
        <begin position="77"/>
        <end position="111"/>
    </location>
</feature>
<evidence type="ECO:0000313" key="3">
    <source>
        <dbReference type="Proteomes" id="UP001145742"/>
    </source>
</evidence>
<keyword evidence="3" id="KW-1185">Reference proteome</keyword>
<accession>A0ABQ9CMI1</accession>
<dbReference type="Proteomes" id="UP001145742">
    <property type="component" value="Unassembled WGS sequence"/>
</dbReference>
<sequence length="224" mass="24933">MSPAPCHQPPAPGSADLSGQVQGTRKEWRGTSKPQWCTDPLGVEGGFKTEEVHEQITIVLWMVSSHCKNTTLKKQMVSHGEEELPEMQQRQVQGPTPGKGQLQTPGQMGQPVRKELYEEGPGVLLGNKLPMSEQGVLVAKKANGILGYFRNSIAGKSREVILPFYLALVRITWSAVSSSGLLRTRDVELLEWVQHRETKMIKGLEHLTNEERLSKLGLFSLEKR</sequence>
<organism evidence="2 3">
    <name type="scientific">Willisornis vidua</name>
    <name type="common">Xingu scale-backed antbird</name>
    <dbReference type="NCBI Taxonomy" id="1566151"/>
    <lineage>
        <taxon>Eukaryota</taxon>
        <taxon>Metazoa</taxon>
        <taxon>Chordata</taxon>
        <taxon>Craniata</taxon>
        <taxon>Vertebrata</taxon>
        <taxon>Euteleostomi</taxon>
        <taxon>Archelosauria</taxon>
        <taxon>Archosauria</taxon>
        <taxon>Dinosauria</taxon>
        <taxon>Saurischia</taxon>
        <taxon>Theropoda</taxon>
        <taxon>Coelurosauria</taxon>
        <taxon>Aves</taxon>
        <taxon>Neognathae</taxon>
        <taxon>Neoaves</taxon>
        <taxon>Telluraves</taxon>
        <taxon>Australaves</taxon>
        <taxon>Passeriformes</taxon>
        <taxon>Thamnophilidae</taxon>
        <taxon>Willisornis</taxon>
    </lineage>
</organism>
<feature type="region of interest" description="Disordered" evidence="1">
    <location>
        <begin position="1"/>
        <end position="43"/>
    </location>
</feature>
<evidence type="ECO:0000313" key="2">
    <source>
        <dbReference type="EMBL" id="KAJ7405481.1"/>
    </source>
</evidence>
<protein>
    <submittedName>
        <fullName evidence="2">Uncharacterized protein</fullName>
    </submittedName>
</protein>